<dbReference type="OrthoDB" id="6263063at2759"/>
<evidence type="ECO:0000313" key="2">
    <source>
        <dbReference type="Proteomes" id="UP000308267"/>
    </source>
</evidence>
<organism evidence="1 2">
    <name type="scientific">Opisthorchis felineus</name>
    <dbReference type="NCBI Taxonomy" id="147828"/>
    <lineage>
        <taxon>Eukaryota</taxon>
        <taxon>Metazoa</taxon>
        <taxon>Spiralia</taxon>
        <taxon>Lophotrochozoa</taxon>
        <taxon>Platyhelminthes</taxon>
        <taxon>Trematoda</taxon>
        <taxon>Digenea</taxon>
        <taxon>Opisthorchiida</taxon>
        <taxon>Opisthorchiata</taxon>
        <taxon>Opisthorchiidae</taxon>
        <taxon>Opisthorchis</taxon>
    </lineage>
</organism>
<evidence type="ECO:0000313" key="1">
    <source>
        <dbReference type="EMBL" id="TGZ64791.1"/>
    </source>
</evidence>
<dbReference type="Proteomes" id="UP000308267">
    <property type="component" value="Unassembled WGS sequence"/>
</dbReference>
<dbReference type="EMBL" id="SJOL01006601">
    <property type="protein sequence ID" value="TGZ64791.1"/>
    <property type="molecule type" value="Genomic_DNA"/>
</dbReference>
<reference evidence="1 2" key="1">
    <citation type="journal article" date="2019" name="BMC Genomics">
        <title>New insights from Opisthorchis felineus genome: update on genomics of the epidemiologically important liver flukes.</title>
        <authorList>
            <person name="Ershov N.I."/>
            <person name="Mordvinov V.A."/>
            <person name="Prokhortchouk E.B."/>
            <person name="Pakharukova M.Y."/>
            <person name="Gunbin K.V."/>
            <person name="Ustyantsev K."/>
            <person name="Genaev M.A."/>
            <person name="Blinov A.G."/>
            <person name="Mazur A."/>
            <person name="Boulygina E."/>
            <person name="Tsygankova S."/>
            <person name="Khrameeva E."/>
            <person name="Chekanov N."/>
            <person name="Fan G."/>
            <person name="Xiao A."/>
            <person name="Zhang H."/>
            <person name="Xu X."/>
            <person name="Yang H."/>
            <person name="Solovyev V."/>
            <person name="Lee S.M."/>
            <person name="Liu X."/>
            <person name="Afonnikov D.A."/>
            <person name="Skryabin K.G."/>
        </authorList>
    </citation>
    <scope>NUCLEOTIDE SEQUENCE [LARGE SCALE GENOMIC DNA]</scope>
    <source>
        <strain evidence="1">AK-0245</strain>
        <tissue evidence="1">Whole organism</tissue>
    </source>
</reference>
<comment type="caution">
    <text evidence="1">The sequence shown here is derived from an EMBL/GenBank/DDBJ whole genome shotgun (WGS) entry which is preliminary data.</text>
</comment>
<proteinExistence type="predicted"/>
<accession>A0A4S2LM93</accession>
<dbReference type="AlphaFoldDB" id="A0A4S2LM93"/>
<name>A0A4S2LM93_OPIFE</name>
<sequence length="456" mass="51373">MYIFSHFSVADGTMSSEEVLSRIQSLLNKTHLKGDEESIPVDYWSDLSLECSQLIGRLESLLVSTPDNLNPPPAQLLILLGGILGNLLTSGKFHSHQSLEATTSKLLYSIQLNCGVQTTRQLLLLEPRKLSQPKAEQLCLQLLRLCIVHVAHASTDSVLTDPLNTRPLYRDVLIWMTKELDYPELAGEEFISTLQPLGLRLTSDYRPRLQHAGFSVLRWLASKARVADWRQNNRAEAVLFHLFEHRAACGSASSEDILREMYTTCFDLIKLLPKDKAFDGYTRLADRLLGDLTMEARRPKQTVMLQSLLQLINIMKTDFVQHTRRFIRVVSILLLGPRTPGYLRKSLPEDARDETIHLLVLRCVHLFVQLAWPIASTAILPDLFPPLIAFVGLEYARSSKYASEGEYFCEAPMAELRSIFDSLVTLEARVLPELLVPASSAVPALMEVFPLIRNGV</sequence>
<protein>
    <submittedName>
        <fullName evidence="1">Uncharacterized protein</fullName>
    </submittedName>
</protein>
<keyword evidence="2" id="KW-1185">Reference proteome</keyword>
<gene>
    <name evidence="1" type="ORF">CRM22_006200</name>
</gene>